<dbReference type="Gene3D" id="3.30.70.560">
    <property type="entry name" value="7,8-Dihydro-6-hydroxymethylpterin-pyrophosphokinase HPPK"/>
    <property type="match status" value="1"/>
</dbReference>
<evidence type="ECO:0000256" key="7">
    <source>
        <dbReference type="ARBA" id="ARBA00022909"/>
    </source>
</evidence>
<evidence type="ECO:0000256" key="3">
    <source>
        <dbReference type="ARBA" id="ARBA00022679"/>
    </source>
</evidence>
<dbReference type="SUPFAM" id="SSF55083">
    <property type="entry name" value="6-hydroxymethyl-7,8-dihydropterin pyrophosphokinase, HPPK"/>
    <property type="match status" value="1"/>
</dbReference>
<dbReference type="EMBL" id="CAEZWR010000065">
    <property type="protein sequence ID" value="CAB4663324.1"/>
    <property type="molecule type" value="Genomic_DNA"/>
</dbReference>
<dbReference type="PANTHER" id="PTHR43071">
    <property type="entry name" value="2-AMINO-4-HYDROXY-6-HYDROXYMETHYLDIHYDROPTERIDINE PYROPHOSPHOKINASE"/>
    <property type="match status" value="1"/>
</dbReference>
<proteinExistence type="predicted"/>
<dbReference type="GO" id="GO:0016301">
    <property type="term" value="F:kinase activity"/>
    <property type="evidence" value="ECO:0007669"/>
    <property type="project" value="UniProtKB-KW"/>
</dbReference>
<dbReference type="NCBIfam" id="TIGR01498">
    <property type="entry name" value="folK"/>
    <property type="match status" value="1"/>
</dbReference>
<evidence type="ECO:0000313" key="9">
    <source>
        <dbReference type="EMBL" id="CAB4663324.1"/>
    </source>
</evidence>
<dbReference type="GO" id="GO:0046654">
    <property type="term" value="P:tetrahydrofolate biosynthetic process"/>
    <property type="evidence" value="ECO:0007669"/>
    <property type="project" value="UniProtKB-UniPathway"/>
</dbReference>
<feature type="domain" description="7,8-dihydro-6-hydroxymethylpterin-pyrophosphokinase" evidence="8">
    <location>
        <begin position="88"/>
        <end position="99"/>
    </location>
</feature>
<gene>
    <name evidence="9" type="ORF">UFOPK2282_00689</name>
</gene>
<keyword evidence="6" id="KW-0067">ATP-binding</keyword>
<organism evidence="9">
    <name type="scientific">freshwater metagenome</name>
    <dbReference type="NCBI Taxonomy" id="449393"/>
    <lineage>
        <taxon>unclassified sequences</taxon>
        <taxon>metagenomes</taxon>
        <taxon>ecological metagenomes</taxon>
    </lineage>
</organism>
<dbReference type="InterPro" id="IPR000550">
    <property type="entry name" value="Hppk"/>
</dbReference>
<comment type="pathway">
    <text evidence="1">Cofactor biosynthesis; tetrahydrofolate biosynthesis; 2-amino-4-hydroxy-6-hydroxymethyl-7,8-dihydropteridine diphosphate from 7,8-dihydroneopterin triphosphate: step 4/4.</text>
</comment>
<dbReference type="GO" id="GO:0003848">
    <property type="term" value="F:2-amino-4-hydroxy-6-hydroxymethyldihydropteridine diphosphokinase activity"/>
    <property type="evidence" value="ECO:0007669"/>
    <property type="project" value="UniProtKB-EC"/>
</dbReference>
<dbReference type="Pfam" id="PF01288">
    <property type="entry name" value="HPPK"/>
    <property type="match status" value="1"/>
</dbReference>
<dbReference type="EC" id="2.7.6.3" evidence="2"/>
<keyword evidence="3" id="KW-0808">Transferase</keyword>
<dbReference type="GO" id="GO:0046656">
    <property type="term" value="P:folic acid biosynthetic process"/>
    <property type="evidence" value="ECO:0007669"/>
    <property type="project" value="UniProtKB-KW"/>
</dbReference>
<sequence length="167" mass="18105">MTAAVLALGANLGDAKAALRGAVVALAQTPGIAVLDASPVFETEPVGGPDQPVYVNAIVLVDTSLEPYELLARANAIEAEWHRTREVRWGPRTLDIDIIDIDGFVSNDERLTIPHPRAHERGFVLLPWLTVDPAAVIRGKAVVEYVREVDVAGVRMLEPRLDLVDNT</sequence>
<dbReference type="PROSITE" id="PS00794">
    <property type="entry name" value="HPPK"/>
    <property type="match status" value="1"/>
</dbReference>
<dbReference type="UniPathway" id="UPA00077">
    <property type="reaction ID" value="UER00155"/>
</dbReference>
<reference evidence="9" key="1">
    <citation type="submission" date="2020-05" db="EMBL/GenBank/DDBJ databases">
        <authorList>
            <person name="Chiriac C."/>
            <person name="Salcher M."/>
            <person name="Ghai R."/>
            <person name="Kavagutti S V."/>
        </authorList>
    </citation>
    <scope>NUCLEOTIDE SEQUENCE</scope>
</reference>
<name>A0A6J6LS17_9ZZZZ</name>
<keyword evidence="7" id="KW-0289">Folate biosynthesis</keyword>
<dbReference type="InterPro" id="IPR035907">
    <property type="entry name" value="Hppk_sf"/>
</dbReference>
<evidence type="ECO:0000256" key="2">
    <source>
        <dbReference type="ARBA" id="ARBA00013253"/>
    </source>
</evidence>
<evidence type="ECO:0000256" key="4">
    <source>
        <dbReference type="ARBA" id="ARBA00022741"/>
    </source>
</evidence>
<accession>A0A6J6LS17</accession>
<dbReference type="PANTHER" id="PTHR43071:SF1">
    <property type="entry name" value="2-AMINO-4-HYDROXY-6-HYDROXYMETHYLDIHYDROPTERIDINE PYROPHOSPHOKINASE"/>
    <property type="match status" value="1"/>
</dbReference>
<keyword evidence="4" id="KW-0547">Nucleotide-binding</keyword>
<dbReference type="AlphaFoldDB" id="A0A6J6LS17"/>
<protein>
    <recommendedName>
        <fullName evidence="2">2-amino-4-hydroxy-6-hydroxymethyldihydropteridine diphosphokinase</fullName>
        <ecNumber evidence="2">2.7.6.3</ecNumber>
    </recommendedName>
</protein>
<dbReference type="CDD" id="cd00483">
    <property type="entry name" value="HPPK"/>
    <property type="match status" value="1"/>
</dbReference>
<evidence type="ECO:0000256" key="1">
    <source>
        <dbReference type="ARBA" id="ARBA00005051"/>
    </source>
</evidence>
<keyword evidence="5" id="KW-0418">Kinase</keyword>
<evidence type="ECO:0000259" key="8">
    <source>
        <dbReference type="PROSITE" id="PS00794"/>
    </source>
</evidence>
<evidence type="ECO:0000256" key="6">
    <source>
        <dbReference type="ARBA" id="ARBA00022840"/>
    </source>
</evidence>
<evidence type="ECO:0000256" key="5">
    <source>
        <dbReference type="ARBA" id="ARBA00022777"/>
    </source>
</evidence>
<dbReference type="GO" id="GO:0005524">
    <property type="term" value="F:ATP binding"/>
    <property type="evidence" value="ECO:0007669"/>
    <property type="project" value="UniProtKB-KW"/>
</dbReference>